<organism evidence="3 4">
    <name type="scientific">Meristemomyces frigidus</name>
    <dbReference type="NCBI Taxonomy" id="1508187"/>
    <lineage>
        <taxon>Eukaryota</taxon>
        <taxon>Fungi</taxon>
        <taxon>Dikarya</taxon>
        <taxon>Ascomycota</taxon>
        <taxon>Pezizomycotina</taxon>
        <taxon>Dothideomycetes</taxon>
        <taxon>Dothideomycetidae</taxon>
        <taxon>Mycosphaerellales</taxon>
        <taxon>Teratosphaeriaceae</taxon>
        <taxon>Meristemomyces</taxon>
    </lineage>
</organism>
<protein>
    <recommendedName>
        <fullName evidence="2">Cupin type-2 domain-containing protein</fullName>
    </recommendedName>
</protein>
<dbReference type="PANTHER" id="PTHR35848">
    <property type="entry name" value="OXALATE-BINDING PROTEIN"/>
    <property type="match status" value="1"/>
</dbReference>
<dbReference type="InterPro" id="IPR013096">
    <property type="entry name" value="Cupin_2"/>
</dbReference>
<dbReference type="AlphaFoldDB" id="A0AAN7YJD1"/>
<dbReference type="SUPFAM" id="SSF51182">
    <property type="entry name" value="RmlC-like cupins"/>
    <property type="match status" value="1"/>
</dbReference>
<gene>
    <name evidence="3" type="ORF">LTR62_005402</name>
</gene>
<comment type="caution">
    <text evidence="3">The sequence shown here is derived from an EMBL/GenBank/DDBJ whole genome shotgun (WGS) entry which is preliminary data.</text>
</comment>
<dbReference type="EMBL" id="JAVRRL010000043">
    <property type="protein sequence ID" value="KAK5111027.1"/>
    <property type="molecule type" value="Genomic_DNA"/>
</dbReference>
<dbReference type="InterPro" id="IPR011051">
    <property type="entry name" value="RmlC_Cupin_sf"/>
</dbReference>
<dbReference type="Gene3D" id="2.60.120.10">
    <property type="entry name" value="Jelly Rolls"/>
    <property type="match status" value="2"/>
</dbReference>
<dbReference type="InterPro" id="IPR014710">
    <property type="entry name" value="RmlC-like_jellyroll"/>
</dbReference>
<accession>A0AAN7YJD1</accession>
<proteinExistence type="predicted"/>
<evidence type="ECO:0000256" key="1">
    <source>
        <dbReference type="ARBA" id="ARBA00022723"/>
    </source>
</evidence>
<evidence type="ECO:0000313" key="3">
    <source>
        <dbReference type="EMBL" id="KAK5111027.1"/>
    </source>
</evidence>
<dbReference type="Pfam" id="PF07883">
    <property type="entry name" value="Cupin_2"/>
    <property type="match status" value="1"/>
</dbReference>
<reference evidence="3" key="1">
    <citation type="submission" date="2023-08" db="EMBL/GenBank/DDBJ databases">
        <title>Black Yeasts Isolated from many extreme environments.</title>
        <authorList>
            <person name="Coleine C."/>
            <person name="Stajich J.E."/>
            <person name="Selbmann L."/>
        </authorList>
    </citation>
    <scope>NUCLEOTIDE SEQUENCE</scope>
    <source>
        <strain evidence="3">CCFEE 5401</strain>
    </source>
</reference>
<name>A0AAN7YJD1_9PEZI</name>
<dbReference type="Proteomes" id="UP001310890">
    <property type="component" value="Unassembled WGS sequence"/>
</dbReference>
<keyword evidence="1" id="KW-0479">Metal-binding</keyword>
<dbReference type="GO" id="GO:0046872">
    <property type="term" value="F:metal ion binding"/>
    <property type="evidence" value="ECO:0007669"/>
    <property type="project" value="UniProtKB-KW"/>
</dbReference>
<sequence>MSALAMTLPLSERIARTDPTKFRQLHGPHAGAGTMSFGSLYETEALTTNLLFLHRGVIPSKSGIGQHFHNQCEEMFVILDGEAQFTIDGRTSLLKGPVGVPCRMGHSHGIYNASEEPVQWLNVNVGMSKVYDSFDLGDPCTDVRLDAIPQFISMRLDRGLLLPVEGMDGGKGTVQYRRALQPTVFMTTWAYIDHLVVLPGASVGSRKLENLSEMYYVMSGHGQITVDGQTAGVAAGFGIPVEVGQERMLQSIDQELEVMIVGVARDMAAKAKMMAIKPL</sequence>
<dbReference type="PANTHER" id="PTHR35848:SF6">
    <property type="entry name" value="CUPIN TYPE-2 DOMAIN-CONTAINING PROTEIN"/>
    <property type="match status" value="1"/>
</dbReference>
<dbReference type="InterPro" id="IPR051610">
    <property type="entry name" value="GPI/OXD"/>
</dbReference>
<feature type="domain" description="Cupin type-2" evidence="2">
    <location>
        <begin position="60"/>
        <end position="123"/>
    </location>
</feature>
<evidence type="ECO:0000259" key="2">
    <source>
        <dbReference type="Pfam" id="PF07883"/>
    </source>
</evidence>
<evidence type="ECO:0000313" key="4">
    <source>
        <dbReference type="Proteomes" id="UP001310890"/>
    </source>
</evidence>